<gene>
    <name evidence="1" type="ORF">GTW51_19550</name>
</gene>
<protein>
    <submittedName>
        <fullName evidence="1">Uncharacterized protein</fullName>
    </submittedName>
</protein>
<dbReference type="EMBL" id="JAAAMJ010000022">
    <property type="protein sequence ID" value="NDV88885.1"/>
    <property type="molecule type" value="Genomic_DNA"/>
</dbReference>
<sequence length="80" mass="9075">MPLFAKPVVAPRPVDPVFIRKHLTALVRLVRNAERMPFDAGEAESWETRFPDLARLLPGDEGEQLHAAFAAELARLRRED</sequence>
<dbReference type="RefSeq" id="WP_163045739.1">
    <property type="nucleotide sequence ID" value="NZ_JAAAMJ010000022.1"/>
</dbReference>
<comment type="caution">
    <text evidence="1">The sequence shown here is derived from an EMBL/GenBank/DDBJ whole genome shotgun (WGS) entry which is preliminary data.</text>
</comment>
<keyword evidence="2" id="KW-1185">Reference proteome</keyword>
<evidence type="ECO:0000313" key="2">
    <source>
        <dbReference type="Proteomes" id="UP000476332"/>
    </source>
</evidence>
<proteinExistence type="predicted"/>
<dbReference type="Proteomes" id="UP000476332">
    <property type="component" value="Unassembled WGS sequence"/>
</dbReference>
<accession>A0A6L9MME2</accession>
<evidence type="ECO:0000313" key="1">
    <source>
        <dbReference type="EMBL" id="NDV88885.1"/>
    </source>
</evidence>
<dbReference type="AlphaFoldDB" id="A0A6L9MME2"/>
<name>A0A6L9MME2_9HYPH</name>
<reference evidence="1 2" key="1">
    <citation type="submission" date="2020-01" db="EMBL/GenBank/DDBJ databases">
        <title>Genomes of bacteria type strains.</title>
        <authorList>
            <person name="Chen J."/>
            <person name="Zhu S."/>
            <person name="Chen J."/>
        </authorList>
    </citation>
    <scope>NUCLEOTIDE SEQUENCE [LARGE SCALE GENOMIC DNA]</scope>
    <source>
        <strain evidence="1 2">KCTC 52919</strain>
    </source>
</reference>
<organism evidence="1 2">
    <name type="scientific">Aurantimonas aggregata</name>
    <dbReference type="NCBI Taxonomy" id="2047720"/>
    <lineage>
        <taxon>Bacteria</taxon>
        <taxon>Pseudomonadati</taxon>
        <taxon>Pseudomonadota</taxon>
        <taxon>Alphaproteobacteria</taxon>
        <taxon>Hyphomicrobiales</taxon>
        <taxon>Aurantimonadaceae</taxon>
        <taxon>Aurantimonas</taxon>
    </lineage>
</organism>